<protein>
    <submittedName>
        <fullName evidence="2">Polyprenol monophosphomannose synthase</fullName>
    </submittedName>
</protein>
<proteinExistence type="predicted"/>
<evidence type="ECO:0000313" key="3">
    <source>
        <dbReference type="Proteomes" id="UP000230484"/>
    </source>
</evidence>
<feature type="non-terminal residue" evidence="2">
    <location>
        <position position="41"/>
    </location>
</feature>
<dbReference type="Proteomes" id="UP000230484">
    <property type="component" value="Unassembled WGS sequence"/>
</dbReference>
<dbReference type="Pfam" id="PF00535">
    <property type="entry name" value="Glycos_transf_2"/>
    <property type="match status" value="1"/>
</dbReference>
<feature type="domain" description="Glycosyltransferase 2-like" evidence="1">
    <location>
        <begin position="2"/>
        <end position="41"/>
    </location>
</feature>
<gene>
    <name evidence="2" type="ORF">CO176_01865</name>
</gene>
<organism evidence="2 3">
    <name type="scientific">Candidatus Woesebacteria bacterium CG_4_9_14_3_um_filter_39_10</name>
    <dbReference type="NCBI Taxonomy" id="1975056"/>
    <lineage>
        <taxon>Bacteria</taxon>
        <taxon>Candidatus Woeseibacteriota</taxon>
    </lineage>
</organism>
<dbReference type="SUPFAM" id="SSF53448">
    <property type="entry name" value="Nucleotide-diphospho-sugar transferases"/>
    <property type="match status" value="1"/>
</dbReference>
<comment type="caution">
    <text evidence="2">The sequence shown here is derived from an EMBL/GenBank/DDBJ whole genome shotgun (WGS) entry which is preliminary data.</text>
</comment>
<evidence type="ECO:0000313" key="2">
    <source>
        <dbReference type="EMBL" id="PJA42698.1"/>
    </source>
</evidence>
<dbReference type="Gene3D" id="3.90.550.10">
    <property type="entry name" value="Spore Coat Polysaccharide Biosynthesis Protein SpsA, Chain A"/>
    <property type="match status" value="1"/>
</dbReference>
<accession>A0A2M7X985</accession>
<dbReference type="AlphaFoldDB" id="A0A2M7X985"/>
<dbReference type="InterPro" id="IPR001173">
    <property type="entry name" value="Glyco_trans_2-like"/>
</dbReference>
<name>A0A2M7X985_9BACT</name>
<dbReference type="EMBL" id="PFWW01000039">
    <property type="protein sequence ID" value="PJA42698.1"/>
    <property type="molecule type" value="Genomic_DNA"/>
</dbReference>
<dbReference type="InterPro" id="IPR029044">
    <property type="entry name" value="Nucleotide-diphossugar_trans"/>
</dbReference>
<sequence length="41" mass="4458">MHILVVDDSSPDGTGEVVKEKMKKFNNVHLFTNSEKVGLGG</sequence>
<reference evidence="3" key="1">
    <citation type="submission" date="2017-09" db="EMBL/GenBank/DDBJ databases">
        <title>Depth-based differentiation of microbial function through sediment-hosted aquifers and enrichment of novel symbionts in the deep terrestrial subsurface.</title>
        <authorList>
            <person name="Probst A.J."/>
            <person name="Ladd B."/>
            <person name="Jarett J.K."/>
            <person name="Geller-Mcgrath D.E."/>
            <person name="Sieber C.M.K."/>
            <person name="Emerson J.B."/>
            <person name="Anantharaman K."/>
            <person name="Thomas B.C."/>
            <person name="Malmstrom R."/>
            <person name="Stieglmeier M."/>
            <person name="Klingl A."/>
            <person name="Woyke T."/>
            <person name="Ryan C.M."/>
            <person name="Banfield J.F."/>
        </authorList>
    </citation>
    <scope>NUCLEOTIDE SEQUENCE [LARGE SCALE GENOMIC DNA]</scope>
</reference>
<evidence type="ECO:0000259" key="1">
    <source>
        <dbReference type="Pfam" id="PF00535"/>
    </source>
</evidence>